<evidence type="ECO:0000313" key="3">
    <source>
        <dbReference type="Proteomes" id="UP000308549"/>
    </source>
</evidence>
<dbReference type="EMBL" id="NAJL01000019">
    <property type="protein sequence ID" value="TKA28154.1"/>
    <property type="molecule type" value="Genomic_DNA"/>
</dbReference>
<organism evidence="2 3">
    <name type="scientific">Salinomyces thailandicus</name>
    <dbReference type="NCBI Taxonomy" id="706561"/>
    <lineage>
        <taxon>Eukaryota</taxon>
        <taxon>Fungi</taxon>
        <taxon>Dikarya</taxon>
        <taxon>Ascomycota</taxon>
        <taxon>Pezizomycotina</taxon>
        <taxon>Dothideomycetes</taxon>
        <taxon>Dothideomycetidae</taxon>
        <taxon>Mycosphaerellales</taxon>
        <taxon>Teratosphaeriaceae</taxon>
        <taxon>Salinomyces</taxon>
    </lineage>
</organism>
<proteinExistence type="predicted"/>
<dbReference type="SUPFAM" id="SSF55729">
    <property type="entry name" value="Acyl-CoA N-acyltransferases (Nat)"/>
    <property type="match status" value="1"/>
</dbReference>
<name>A0A4U0U0F0_9PEZI</name>
<reference evidence="2 3" key="1">
    <citation type="submission" date="2017-03" db="EMBL/GenBank/DDBJ databases">
        <title>Genomes of endolithic fungi from Antarctica.</title>
        <authorList>
            <person name="Coleine C."/>
            <person name="Masonjones S."/>
            <person name="Stajich J.E."/>
        </authorList>
    </citation>
    <scope>NUCLEOTIDE SEQUENCE [LARGE SCALE GENOMIC DNA]</scope>
    <source>
        <strain evidence="2 3">CCFEE 6315</strain>
    </source>
</reference>
<dbReference type="CDD" id="cd04301">
    <property type="entry name" value="NAT_SF"/>
    <property type="match status" value="1"/>
</dbReference>
<dbReference type="PANTHER" id="PTHR43305">
    <property type="entry name" value="FAMILY N-ACETYLTRANSFERASE, PUTATIVE (AFU_ORTHOLOGUE AFUA_2G01380)-RELATED"/>
    <property type="match status" value="1"/>
</dbReference>
<feature type="domain" description="N-acetyltransferase" evidence="1">
    <location>
        <begin position="34"/>
        <end position="182"/>
    </location>
</feature>
<dbReference type="PROSITE" id="PS51186">
    <property type="entry name" value="GNAT"/>
    <property type="match status" value="1"/>
</dbReference>
<dbReference type="AlphaFoldDB" id="A0A4U0U0F0"/>
<keyword evidence="3" id="KW-1185">Reference proteome</keyword>
<dbReference type="InterPro" id="IPR052777">
    <property type="entry name" value="Acetyltransferase_Enz"/>
</dbReference>
<comment type="caution">
    <text evidence="2">The sequence shown here is derived from an EMBL/GenBank/DDBJ whole genome shotgun (WGS) entry which is preliminary data.</text>
</comment>
<sequence>MATPPLPPYTIAPVTTPEDIKATTNLFKAYAETLGIDLSFQNFASELASLPGPYSPPTGTLLLARSREDQIHTSTTSSIATAGAPPTAIGCAALRPLPSYPGISELKRLYVSPLARGTGVGRALVTRLLSEAKAMGYERCRLDTLPSMASARSLYRSLGFEEIEAYYSTPLEGTAFMEVRLC</sequence>
<dbReference type="GO" id="GO:0016747">
    <property type="term" value="F:acyltransferase activity, transferring groups other than amino-acyl groups"/>
    <property type="evidence" value="ECO:0007669"/>
    <property type="project" value="InterPro"/>
</dbReference>
<evidence type="ECO:0000259" key="1">
    <source>
        <dbReference type="PROSITE" id="PS51186"/>
    </source>
</evidence>
<protein>
    <recommendedName>
        <fullName evidence="1">N-acetyltransferase domain-containing protein</fullName>
    </recommendedName>
</protein>
<dbReference type="Proteomes" id="UP000308549">
    <property type="component" value="Unassembled WGS sequence"/>
</dbReference>
<dbReference type="OrthoDB" id="41532at2759"/>
<dbReference type="Pfam" id="PF00583">
    <property type="entry name" value="Acetyltransf_1"/>
    <property type="match status" value="1"/>
</dbReference>
<accession>A0A4U0U0F0</accession>
<evidence type="ECO:0000313" key="2">
    <source>
        <dbReference type="EMBL" id="TKA28154.1"/>
    </source>
</evidence>
<dbReference type="Gene3D" id="3.40.630.30">
    <property type="match status" value="1"/>
</dbReference>
<gene>
    <name evidence="2" type="ORF">B0A50_04125</name>
</gene>
<dbReference type="PANTHER" id="PTHR43305:SF1">
    <property type="entry name" value="FAMILY N-ACETYLTRANSFERASE, PUTATIVE (AFU_ORTHOLOGUE AFUA_2G01380)-RELATED"/>
    <property type="match status" value="1"/>
</dbReference>
<dbReference type="InterPro" id="IPR016181">
    <property type="entry name" value="Acyl_CoA_acyltransferase"/>
</dbReference>
<dbReference type="InterPro" id="IPR000182">
    <property type="entry name" value="GNAT_dom"/>
</dbReference>